<keyword evidence="1" id="KW-0472">Membrane</keyword>
<comment type="caution">
    <text evidence="2">The sequence shown here is derived from an EMBL/GenBank/DDBJ whole genome shotgun (WGS) entry which is preliminary data.</text>
</comment>
<keyword evidence="3" id="KW-1185">Reference proteome</keyword>
<sequence length="151" mass="17011">MELQSNKVLVYIFGGFILTWLLVSLSFALDGGSIFSWVATAFCAFLAAITFSFKTTHFIDGDTKRYISKRRALWHSWTETQPLAVFKGVRVTSYAHHPEDTQKNPSSWQVTLIFHDSSINKAILAQAFSNKEDAQLYANKLALFAALPLMN</sequence>
<dbReference type="Proteomes" id="UP001139028">
    <property type="component" value="Unassembled WGS sequence"/>
</dbReference>
<dbReference type="EMBL" id="JALBWM010000110">
    <property type="protein sequence ID" value="MCO1336168.1"/>
    <property type="molecule type" value="Genomic_DNA"/>
</dbReference>
<proteinExistence type="predicted"/>
<feature type="transmembrane region" description="Helical" evidence="1">
    <location>
        <begin position="34"/>
        <end position="53"/>
    </location>
</feature>
<name>A0A9X2EVE3_9GAMM</name>
<dbReference type="RefSeq" id="WP_252471626.1">
    <property type="nucleotide sequence ID" value="NZ_JALBWM010000110.1"/>
</dbReference>
<evidence type="ECO:0000256" key="1">
    <source>
        <dbReference type="SAM" id="Phobius"/>
    </source>
</evidence>
<dbReference type="AlphaFoldDB" id="A0A9X2EVE3"/>
<accession>A0A9X2EVE3</accession>
<keyword evidence="1" id="KW-1133">Transmembrane helix</keyword>
<evidence type="ECO:0000313" key="3">
    <source>
        <dbReference type="Proteomes" id="UP001139028"/>
    </source>
</evidence>
<evidence type="ECO:0000313" key="2">
    <source>
        <dbReference type="EMBL" id="MCO1336168.1"/>
    </source>
</evidence>
<organism evidence="2 3">
    <name type="scientific">Microbulbifer okhotskensis</name>
    <dbReference type="NCBI Taxonomy" id="2926617"/>
    <lineage>
        <taxon>Bacteria</taxon>
        <taxon>Pseudomonadati</taxon>
        <taxon>Pseudomonadota</taxon>
        <taxon>Gammaproteobacteria</taxon>
        <taxon>Cellvibrionales</taxon>
        <taxon>Microbulbiferaceae</taxon>
        <taxon>Microbulbifer</taxon>
    </lineage>
</organism>
<reference evidence="2" key="1">
    <citation type="journal article" date="2022" name="Arch. Microbiol.">
        <title>Microbulbifer okhotskensis sp. nov., isolated from a deep bottom sediment of the Okhotsk Sea.</title>
        <authorList>
            <person name="Romanenko L."/>
            <person name="Kurilenko V."/>
            <person name="Otstavnykh N."/>
            <person name="Velansky P."/>
            <person name="Isaeva M."/>
            <person name="Mikhailov V."/>
        </authorList>
    </citation>
    <scope>NUCLEOTIDE SEQUENCE</scope>
    <source>
        <strain evidence="2">OS29</strain>
    </source>
</reference>
<protein>
    <submittedName>
        <fullName evidence="2">Uncharacterized protein</fullName>
    </submittedName>
</protein>
<feature type="transmembrane region" description="Helical" evidence="1">
    <location>
        <begin position="9"/>
        <end position="28"/>
    </location>
</feature>
<keyword evidence="1" id="KW-0812">Transmembrane</keyword>
<gene>
    <name evidence="2" type="ORF">MO867_17695</name>
</gene>